<proteinExistence type="predicted"/>
<gene>
    <name evidence="1" type="ORF">CLV48_11626</name>
</gene>
<dbReference type="AlphaFoldDB" id="A0A2P8DRJ0"/>
<evidence type="ECO:0000313" key="1">
    <source>
        <dbReference type="EMBL" id="PSK99836.1"/>
    </source>
</evidence>
<evidence type="ECO:0000313" key="2">
    <source>
        <dbReference type="Proteomes" id="UP000240708"/>
    </source>
</evidence>
<dbReference type="NCBIfam" id="TIGR04256">
    <property type="entry name" value="GxxExxY"/>
    <property type="match status" value="1"/>
</dbReference>
<dbReference type="Proteomes" id="UP000240708">
    <property type="component" value="Unassembled WGS sequence"/>
</dbReference>
<dbReference type="EMBL" id="PYGF01000016">
    <property type="protein sequence ID" value="PSK99836.1"/>
    <property type="molecule type" value="Genomic_DNA"/>
</dbReference>
<comment type="caution">
    <text evidence="1">The sequence shown here is derived from an EMBL/GenBank/DDBJ whole genome shotgun (WGS) entry which is preliminary data.</text>
</comment>
<dbReference type="OrthoDB" id="1119698at2"/>
<dbReference type="RefSeq" id="WP_010609663.1">
    <property type="nucleotide sequence ID" value="NZ_PYGF01000016.1"/>
</dbReference>
<dbReference type="InterPro" id="IPR026350">
    <property type="entry name" value="GxxExxY"/>
</dbReference>
<organism evidence="1 2">
    <name type="scientific">Cecembia rubra</name>
    <dbReference type="NCBI Taxonomy" id="1485585"/>
    <lineage>
        <taxon>Bacteria</taxon>
        <taxon>Pseudomonadati</taxon>
        <taxon>Bacteroidota</taxon>
        <taxon>Cytophagia</taxon>
        <taxon>Cytophagales</taxon>
        <taxon>Cyclobacteriaceae</taxon>
        <taxon>Cecembia</taxon>
    </lineage>
</organism>
<keyword evidence="2" id="KW-1185">Reference proteome</keyword>
<dbReference type="Pfam" id="PF13366">
    <property type="entry name" value="PDDEXK_3"/>
    <property type="match status" value="1"/>
</dbReference>
<name>A0A2P8DRJ0_9BACT</name>
<protein>
    <submittedName>
        <fullName evidence="1">GxxExxY protein</fullName>
    </submittedName>
</protein>
<sequence length="125" mass="14204">MKENEIATVILDKAFEIHRNLGPGLLESVYEKALEFELIQAGIFVVSQVPVPLIYKEIKFEAGFRLDLLVENKVIVEIKANEALAPVHFAQTLTYLKLSEKKLGLLINFNVKYLKDGIHRIVNNL</sequence>
<accession>A0A2P8DRJ0</accession>
<reference evidence="1 2" key="1">
    <citation type="submission" date="2018-03" db="EMBL/GenBank/DDBJ databases">
        <title>Genomic Encyclopedia of Archaeal and Bacterial Type Strains, Phase II (KMG-II): from individual species to whole genera.</title>
        <authorList>
            <person name="Goeker M."/>
        </authorList>
    </citation>
    <scope>NUCLEOTIDE SEQUENCE [LARGE SCALE GENOMIC DNA]</scope>
    <source>
        <strain evidence="1 2">DSM 28057</strain>
    </source>
</reference>